<dbReference type="Pfam" id="PF01757">
    <property type="entry name" value="Acyl_transf_3"/>
    <property type="match status" value="1"/>
</dbReference>
<proteinExistence type="predicted"/>
<feature type="transmembrane region" description="Helical" evidence="1">
    <location>
        <begin position="303"/>
        <end position="322"/>
    </location>
</feature>
<dbReference type="EMBL" id="JBBUTF010000008">
    <property type="protein sequence ID" value="MEK8026523.1"/>
    <property type="molecule type" value="Genomic_DNA"/>
</dbReference>
<keyword evidence="1" id="KW-0472">Membrane</keyword>
<dbReference type="PANTHER" id="PTHR23028">
    <property type="entry name" value="ACETYLTRANSFERASE"/>
    <property type="match status" value="1"/>
</dbReference>
<keyword evidence="1" id="KW-0812">Transmembrane</keyword>
<feature type="domain" description="Acyltransferase 3" evidence="2">
    <location>
        <begin position="9"/>
        <end position="346"/>
    </location>
</feature>
<gene>
    <name evidence="4" type="ORF">AACH11_11185</name>
</gene>
<organism evidence="4 5">
    <name type="scientific">Pseudaquabacterium rugosum</name>
    <dbReference type="NCBI Taxonomy" id="2984194"/>
    <lineage>
        <taxon>Bacteria</taxon>
        <taxon>Pseudomonadati</taxon>
        <taxon>Pseudomonadota</taxon>
        <taxon>Betaproteobacteria</taxon>
        <taxon>Burkholderiales</taxon>
        <taxon>Sphaerotilaceae</taxon>
        <taxon>Pseudaquabacterium</taxon>
    </lineage>
</organism>
<evidence type="ECO:0000313" key="5">
    <source>
        <dbReference type="Proteomes" id="UP001368500"/>
    </source>
</evidence>
<keyword evidence="5" id="KW-1185">Reference proteome</keyword>
<dbReference type="Proteomes" id="UP001368500">
    <property type="component" value="Unassembled WGS sequence"/>
</dbReference>
<feature type="transmembrane region" description="Helical" evidence="1">
    <location>
        <begin position="235"/>
        <end position="254"/>
    </location>
</feature>
<keyword evidence="1" id="KW-1133">Transmembrane helix</keyword>
<feature type="transmembrane region" description="Helical" evidence="1">
    <location>
        <begin position="334"/>
        <end position="351"/>
    </location>
</feature>
<feature type="transmembrane region" description="Helical" evidence="1">
    <location>
        <begin position="33"/>
        <end position="55"/>
    </location>
</feature>
<reference evidence="4 5" key="1">
    <citation type="submission" date="2024-04" db="EMBL/GenBank/DDBJ databases">
        <title>Novel species of the genus Ideonella isolated from streams.</title>
        <authorList>
            <person name="Lu H."/>
        </authorList>
    </citation>
    <scope>NUCLEOTIDE SEQUENCE [LARGE SCALE GENOMIC DNA]</scope>
    <source>
        <strain evidence="4 5">BYS139W</strain>
    </source>
</reference>
<evidence type="ECO:0000313" key="4">
    <source>
        <dbReference type="EMBL" id="MEK8026523.1"/>
    </source>
</evidence>
<name>A0ABU9BAC4_9BURK</name>
<dbReference type="EC" id="2.3.1.-" evidence="4"/>
<dbReference type="PANTHER" id="PTHR23028:SF53">
    <property type="entry name" value="ACYL_TRANSF_3 DOMAIN-CONTAINING PROTEIN"/>
    <property type="match status" value="1"/>
</dbReference>
<protein>
    <submittedName>
        <fullName evidence="4">Acyltransferase family protein</fullName>
        <ecNumber evidence="4">2.3.1.-</ecNumber>
    </submittedName>
</protein>
<feature type="domain" description="SGNH" evidence="3">
    <location>
        <begin position="429"/>
        <end position="652"/>
    </location>
</feature>
<feature type="transmembrane region" description="Helical" evidence="1">
    <location>
        <begin position="202"/>
        <end position="223"/>
    </location>
</feature>
<feature type="transmembrane region" description="Helical" evidence="1">
    <location>
        <begin position="145"/>
        <end position="165"/>
    </location>
</feature>
<feature type="transmembrane region" description="Helical" evidence="1">
    <location>
        <begin position="266"/>
        <end position="291"/>
    </location>
</feature>
<dbReference type="InterPro" id="IPR043968">
    <property type="entry name" value="SGNH"/>
</dbReference>
<keyword evidence="4" id="KW-0012">Acyltransferase</keyword>
<feature type="transmembrane region" description="Helical" evidence="1">
    <location>
        <begin position="177"/>
        <end position="196"/>
    </location>
</feature>
<feature type="transmembrane region" description="Helical" evidence="1">
    <location>
        <begin position="372"/>
        <end position="391"/>
    </location>
</feature>
<dbReference type="GO" id="GO:0016746">
    <property type="term" value="F:acyltransferase activity"/>
    <property type="evidence" value="ECO:0007669"/>
    <property type="project" value="UniProtKB-KW"/>
</dbReference>
<evidence type="ECO:0000259" key="3">
    <source>
        <dbReference type="Pfam" id="PF19040"/>
    </source>
</evidence>
<evidence type="ECO:0000256" key="1">
    <source>
        <dbReference type="SAM" id="Phobius"/>
    </source>
</evidence>
<dbReference type="InterPro" id="IPR050879">
    <property type="entry name" value="Acyltransferase_3"/>
</dbReference>
<sequence>MTPKPTFRHDIHALRALAVTLVVLYHFDVRGFAAGFIGVDVFFVISGYLMTQIAWGGLARGDFSYPRFLLARALRIWPALVVMVLSLLALGAVLLPPADYAALGRQAVHALLFVSHHLFNEGLGYFNSGVEERWLLHTWSLSVEWQFYMLYPLGLMGLAAILRGFPADAGQQARRATGVLVALTVLGFGYGVWLTRQDPSQAFFSLAARSGEMLAGGLVFLLREWPARLSPAWRHGLRAAALLILVGCLLAGRGHRWEPQWPGALALWPVLAAVLYLIAGQGVAGGWTWAVERTAVVQALGRWSYSIYLWHWPLMVACHYAVASAQWSGPAARLAGIAASVALGALSFRWIERPVATRVQPAIGHWRLTVPAVALGAGALAGLAVLASQGWPARLGGREPALMALQAQVGQALAPDDCERALLGPSELVFCELNAQAPGPRIVVLGDSRAQHLYAWFARHARQPVRFALSPGCPPIPATNRKDHGFRCHEVFERLRQRALADPVDTVVLSGNWAALDQQPSNLCQVADGRCRELDADGHRAAAVHEGARLLDALAGRGLQVVLVRPTPQASTSIGPLALRRALWGQAPLQTFPDPDWAARHGDRFLDDMVAAAAHGAAVRQIDLRPAYCRDGRCEAHDARRGLPVYRDDNHFLPAWIVHHGDVLTAALAR</sequence>
<keyword evidence="4" id="KW-0808">Transferase</keyword>
<evidence type="ECO:0000259" key="2">
    <source>
        <dbReference type="Pfam" id="PF01757"/>
    </source>
</evidence>
<accession>A0ABU9BAC4</accession>
<comment type="caution">
    <text evidence="4">The sequence shown here is derived from an EMBL/GenBank/DDBJ whole genome shotgun (WGS) entry which is preliminary data.</text>
</comment>
<dbReference type="Pfam" id="PF19040">
    <property type="entry name" value="SGNH"/>
    <property type="match status" value="1"/>
</dbReference>
<feature type="transmembrane region" description="Helical" evidence="1">
    <location>
        <begin position="76"/>
        <end position="95"/>
    </location>
</feature>
<dbReference type="RefSeq" id="WP_341374306.1">
    <property type="nucleotide sequence ID" value="NZ_JBBUTF010000008.1"/>
</dbReference>
<dbReference type="InterPro" id="IPR002656">
    <property type="entry name" value="Acyl_transf_3_dom"/>
</dbReference>